<reference evidence="2" key="2">
    <citation type="submission" date="2015-07" db="EMBL/GenBank/DDBJ databases">
        <title>Plasmids, circular viruses and viroids from rat gut.</title>
        <authorList>
            <person name="Jorgensen T.J."/>
            <person name="Hansen M.A."/>
            <person name="Xu Z."/>
            <person name="Tabak M.A."/>
            <person name="Sorensen S.J."/>
            <person name="Hansen L.H."/>
        </authorList>
    </citation>
    <scope>NUCLEOTIDE SEQUENCE</scope>
    <source>
        <plasmid evidence="2">pRGRH0582</plasmid>
    </source>
</reference>
<dbReference type="AlphaFoldDB" id="A0A0H5Q018"/>
<feature type="transmembrane region" description="Helical" evidence="1">
    <location>
        <begin position="64"/>
        <end position="87"/>
    </location>
</feature>
<keyword evidence="1" id="KW-0472">Membrane</keyword>
<protein>
    <submittedName>
        <fullName evidence="2">Uncharacterized protein</fullName>
    </submittedName>
</protein>
<feature type="transmembrane region" description="Helical" evidence="1">
    <location>
        <begin position="6"/>
        <end position="26"/>
    </location>
</feature>
<geneLocation type="plasmid" evidence="2">
    <name>pRGRH0582</name>
</geneLocation>
<reference evidence="2" key="1">
    <citation type="submission" date="2015-06" db="EMBL/GenBank/DDBJ databases">
        <authorList>
            <person name="Joergensen T."/>
        </authorList>
    </citation>
    <scope>NUCLEOTIDE SEQUENCE</scope>
    <source>
        <plasmid evidence="2">pRGRH0582</plasmid>
    </source>
</reference>
<accession>A0A0H5Q018</accession>
<dbReference type="EMBL" id="LN853213">
    <property type="protein sequence ID" value="CRY95296.1"/>
    <property type="molecule type" value="Genomic_DNA"/>
</dbReference>
<evidence type="ECO:0000256" key="1">
    <source>
        <dbReference type="SAM" id="Phobius"/>
    </source>
</evidence>
<feature type="transmembrane region" description="Helical" evidence="1">
    <location>
        <begin position="38"/>
        <end position="58"/>
    </location>
</feature>
<evidence type="ECO:0000313" key="2">
    <source>
        <dbReference type="EMBL" id="CRY95296.1"/>
    </source>
</evidence>
<proteinExistence type="predicted"/>
<sequence>MINAILTGIFNLVIGLVSIILAPIDLVITNLLPDLSSALDAVAQFFAVVAGGLGWAVSLTGLSASAISLIVLYFVFKLTAPIAFYMIKLAISWFRSLKP</sequence>
<keyword evidence="1" id="KW-0812">Transmembrane</keyword>
<keyword evidence="2" id="KW-0614">Plasmid</keyword>
<name>A0A0H5Q018_9ZZZZ</name>
<organism evidence="2">
    <name type="scientific">uncultured prokaryote</name>
    <dbReference type="NCBI Taxonomy" id="198431"/>
    <lineage>
        <taxon>unclassified sequences</taxon>
        <taxon>environmental samples</taxon>
    </lineage>
</organism>
<keyword evidence="1" id="KW-1133">Transmembrane helix</keyword>